<accession>A0AA38M9G3</accession>
<dbReference type="EMBL" id="JALNTZ010000006">
    <property type="protein sequence ID" value="KAJ3647677.1"/>
    <property type="molecule type" value="Genomic_DNA"/>
</dbReference>
<keyword evidence="2" id="KW-1185">Reference proteome</keyword>
<proteinExistence type="predicted"/>
<dbReference type="Proteomes" id="UP001168821">
    <property type="component" value="Unassembled WGS sequence"/>
</dbReference>
<dbReference type="AlphaFoldDB" id="A0AA38M9G3"/>
<reference evidence="1" key="1">
    <citation type="journal article" date="2023" name="G3 (Bethesda)">
        <title>Whole genome assemblies of Zophobas morio and Tenebrio molitor.</title>
        <authorList>
            <person name="Kaur S."/>
            <person name="Stinson S.A."/>
            <person name="diCenzo G.C."/>
        </authorList>
    </citation>
    <scope>NUCLEOTIDE SEQUENCE</scope>
    <source>
        <strain evidence="1">QUZm001</strain>
    </source>
</reference>
<evidence type="ECO:0000313" key="2">
    <source>
        <dbReference type="Proteomes" id="UP001168821"/>
    </source>
</evidence>
<protein>
    <submittedName>
        <fullName evidence="1">Uncharacterized protein</fullName>
    </submittedName>
</protein>
<gene>
    <name evidence="1" type="ORF">Zmor_019541</name>
</gene>
<comment type="caution">
    <text evidence="1">The sequence shown here is derived from an EMBL/GenBank/DDBJ whole genome shotgun (WGS) entry which is preliminary data.</text>
</comment>
<sequence length="154" mass="17515">MKNAKLSNQRYEKTRLPTCKQRTPLTFLPRQGRLIGRGRCRAGLVEHYLGGSGLSESDEVIRCIVDDVAGLLQKVAYGELEKDLAKIIWDLDASLAPTHILRTVKRYDVFICQRKKTFKYSSRMERRRRYQAGLAGSQDVAEGTNMKGGCDYGW</sequence>
<organism evidence="1 2">
    <name type="scientific">Zophobas morio</name>
    <dbReference type="NCBI Taxonomy" id="2755281"/>
    <lineage>
        <taxon>Eukaryota</taxon>
        <taxon>Metazoa</taxon>
        <taxon>Ecdysozoa</taxon>
        <taxon>Arthropoda</taxon>
        <taxon>Hexapoda</taxon>
        <taxon>Insecta</taxon>
        <taxon>Pterygota</taxon>
        <taxon>Neoptera</taxon>
        <taxon>Endopterygota</taxon>
        <taxon>Coleoptera</taxon>
        <taxon>Polyphaga</taxon>
        <taxon>Cucujiformia</taxon>
        <taxon>Tenebrionidae</taxon>
        <taxon>Zophobas</taxon>
    </lineage>
</organism>
<name>A0AA38M9G3_9CUCU</name>
<evidence type="ECO:0000313" key="1">
    <source>
        <dbReference type="EMBL" id="KAJ3647677.1"/>
    </source>
</evidence>